<feature type="signal peptide" evidence="18">
    <location>
        <begin position="1"/>
        <end position="16"/>
    </location>
</feature>
<evidence type="ECO:0000256" key="17">
    <source>
        <dbReference type="RuleBase" id="RU003403"/>
    </source>
</evidence>
<keyword evidence="13 17" id="KW-0830">Ubiquinone</keyword>
<geneLocation type="mitochondrion" evidence="21"/>
<feature type="domain" description="NADH dehydrogenase subunit 2 C-terminal" evidence="20">
    <location>
        <begin position="290"/>
        <end position="342"/>
    </location>
</feature>
<feature type="transmembrane region" description="Helical" evidence="17">
    <location>
        <begin position="178"/>
        <end position="195"/>
    </location>
</feature>
<feature type="transmembrane region" description="Helical" evidence="17">
    <location>
        <begin position="322"/>
        <end position="343"/>
    </location>
</feature>
<keyword evidence="10 17" id="KW-0249">Electron transport</keyword>
<feature type="chain" id="PRO_5007659928" description="NADH-ubiquinone oxidoreductase chain 2" evidence="18">
    <location>
        <begin position="17"/>
        <end position="348"/>
    </location>
</feature>
<feature type="transmembrane region" description="Helical" evidence="17">
    <location>
        <begin position="281"/>
        <end position="301"/>
    </location>
</feature>
<evidence type="ECO:0000256" key="12">
    <source>
        <dbReference type="ARBA" id="ARBA00023027"/>
    </source>
</evidence>
<keyword evidence="14 17" id="KW-0496">Mitochondrion</keyword>
<sequence length="348" mass="37924">MPPSAMLTFSTGLVMSTVIVMSSHHWLTAWVGLELNTLSIVPIISNPKHPRATEATMKYFLTQAIASALLLFSGTLNAWQTGQWDTTQLSNEYACMIMTIALTMKLGAAPFHFWLPEVLQGSTMQASLLILTWQKIAPITLLYTTANHLPTQMMLAIGILSTVVGGLGGLNQTQLRKILAYSSISNLGWTISAMALAPNTAILNITIYILLSTPTMLLLTKTSTKTLKDTTTMWTTNPTASVLLALLLLSTGGLPPFTGFLPKLLIMNELSSQNLTLLGTLMAMASLLNLMYYLRIVYLASMTAPPTITTMTMKWRLKQYHPFPTLLLIATFTTAALLLTPAAPTITI</sequence>
<dbReference type="GO" id="GO:0008137">
    <property type="term" value="F:NADH dehydrogenase (ubiquinone) activity"/>
    <property type="evidence" value="ECO:0007669"/>
    <property type="project" value="UniProtKB-EC"/>
</dbReference>
<dbReference type="PANTHER" id="PTHR46552">
    <property type="entry name" value="NADH-UBIQUINONE OXIDOREDUCTASE CHAIN 2"/>
    <property type="match status" value="1"/>
</dbReference>
<evidence type="ECO:0000259" key="20">
    <source>
        <dbReference type="Pfam" id="PF06444"/>
    </source>
</evidence>
<dbReference type="InterPro" id="IPR003917">
    <property type="entry name" value="NADH_UbQ_OxRdtase_chain2"/>
</dbReference>
<evidence type="ECO:0000256" key="8">
    <source>
        <dbReference type="ARBA" id="ARBA00022792"/>
    </source>
</evidence>
<dbReference type="EC" id="7.1.1.2" evidence="3 17"/>
<protein>
    <recommendedName>
        <fullName evidence="4 17">NADH-ubiquinone oxidoreductase chain 2</fullName>
        <ecNumber evidence="3 17">7.1.1.2</ecNumber>
    </recommendedName>
</protein>
<evidence type="ECO:0000256" key="6">
    <source>
        <dbReference type="ARBA" id="ARBA00022660"/>
    </source>
</evidence>
<proteinExistence type="inferred from homology"/>
<dbReference type="GO" id="GO:0005743">
    <property type="term" value="C:mitochondrial inner membrane"/>
    <property type="evidence" value="ECO:0007669"/>
    <property type="project" value="UniProtKB-SubCell"/>
</dbReference>
<feature type="transmembrane region" description="Helical" evidence="17">
    <location>
        <begin position="57"/>
        <end position="76"/>
    </location>
</feature>
<evidence type="ECO:0000256" key="18">
    <source>
        <dbReference type="SAM" id="SignalP"/>
    </source>
</evidence>
<keyword evidence="9 17" id="KW-1278">Translocase</keyword>
<dbReference type="EMBL" id="AB619810">
    <property type="protein sequence ID" value="BAK79081.1"/>
    <property type="molecule type" value="Genomic_DNA"/>
</dbReference>
<feature type="transmembrane region" description="Helical" evidence="17">
    <location>
        <begin position="201"/>
        <end position="219"/>
    </location>
</feature>
<comment type="catalytic activity">
    <reaction evidence="16 17">
        <text>a ubiquinone + NADH + 5 H(+)(in) = a ubiquinol + NAD(+) + 4 H(+)(out)</text>
        <dbReference type="Rhea" id="RHEA:29091"/>
        <dbReference type="Rhea" id="RHEA-COMP:9565"/>
        <dbReference type="Rhea" id="RHEA-COMP:9566"/>
        <dbReference type="ChEBI" id="CHEBI:15378"/>
        <dbReference type="ChEBI" id="CHEBI:16389"/>
        <dbReference type="ChEBI" id="CHEBI:17976"/>
        <dbReference type="ChEBI" id="CHEBI:57540"/>
        <dbReference type="ChEBI" id="CHEBI:57945"/>
        <dbReference type="EC" id="7.1.1.2"/>
    </reaction>
</comment>
<feature type="transmembrane region" description="Helical" evidence="17">
    <location>
        <begin position="152"/>
        <end position="171"/>
    </location>
</feature>
<reference evidence="21" key="1">
    <citation type="submission" date="2011-03" db="EMBL/GenBank/DDBJ databases">
        <title>Molecular variability within Uromastyx aegyptia microlepis.</title>
        <authorList>
            <person name="Amer S.A."/>
            <person name="Montaser M."/>
            <person name="Kumazawa Y."/>
        </authorList>
    </citation>
    <scope>NUCLEOTIDE SEQUENCE</scope>
    <source>
        <strain evidence="21">Tabok individual 1</strain>
        <strain evidence="22">Taif individual 1</strain>
    </source>
</reference>
<keyword evidence="15 17" id="KW-0472">Membrane</keyword>
<accession>G1UHE5</accession>
<gene>
    <name evidence="21" type="primary">ND2</name>
</gene>
<dbReference type="AlphaFoldDB" id="G1UHE5"/>
<dbReference type="GO" id="GO:0006120">
    <property type="term" value="P:mitochondrial electron transport, NADH to ubiquinone"/>
    <property type="evidence" value="ECO:0007669"/>
    <property type="project" value="InterPro"/>
</dbReference>
<evidence type="ECO:0000256" key="14">
    <source>
        <dbReference type="ARBA" id="ARBA00023128"/>
    </source>
</evidence>
<keyword evidence="12 17" id="KW-0520">NAD</keyword>
<keyword evidence="11 17" id="KW-1133">Transmembrane helix</keyword>
<evidence type="ECO:0000313" key="21">
    <source>
        <dbReference type="EMBL" id="BAK79081.1"/>
    </source>
</evidence>
<evidence type="ECO:0000256" key="2">
    <source>
        <dbReference type="ARBA" id="ARBA00007012"/>
    </source>
</evidence>
<dbReference type="PANTHER" id="PTHR46552:SF1">
    <property type="entry name" value="NADH-UBIQUINONE OXIDOREDUCTASE CHAIN 2"/>
    <property type="match status" value="1"/>
</dbReference>
<dbReference type="Pfam" id="PF00361">
    <property type="entry name" value="Proton_antipo_M"/>
    <property type="match status" value="1"/>
</dbReference>
<evidence type="ECO:0000256" key="4">
    <source>
        <dbReference type="ARBA" id="ARBA00021008"/>
    </source>
</evidence>
<feature type="domain" description="NADH:quinone oxidoreductase/Mrp antiporter transmembrane" evidence="19">
    <location>
        <begin position="23"/>
        <end position="287"/>
    </location>
</feature>
<keyword evidence="7 17" id="KW-0812">Transmembrane</keyword>
<evidence type="ECO:0000256" key="1">
    <source>
        <dbReference type="ARBA" id="ARBA00004448"/>
    </source>
</evidence>
<evidence type="ECO:0000256" key="9">
    <source>
        <dbReference type="ARBA" id="ARBA00022967"/>
    </source>
</evidence>
<feature type="transmembrane region" description="Helical" evidence="17">
    <location>
        <begin position="240"/>
        <end position="261"/>
    </location>
</feature>
<comment type="similarity">
    <text evidence="2 17">Belongs to the complex I subunit 2 family.</text>
</comment>
<dbReference type="EMBL" id="AB619817">
    <property type="protein sequence ID" value="BAK79108.1"/>
    <property type="molecule type" value="Genomic_DNA"/>
</dbReference>
<dbReference type="InterPro" id="IPR001750">
    <property type="entry name" value="ND/Mrp_TM"/>
</dbReference>
<organism evidence="21">
    <name type="scientific">Uromastyx aegyptia microlepis</name>
    <dbReference type="NCBI Taxonomy" id="236734"/>
    <lineage>
        <taxon>Eukaryota</taxon>
        <taxon>Metazoa</taxon>
        <taxon>Chordata</taxon>
        <taxon>Craniata</taxon>
        <taxon>Vertebrata</taxon>
        <taxon>Euteleostomi</taxon>
        <taxon>Lepidosauria</taxon>
        <taxon>Squamata</taxon>
        <taxon>Bifurcata</taxon>
        <taxon>Unidentata</taxon>
        <taxon>Episquamata</taxon>
        <taxon>Toxicofera</taxon>
        <taxon>Iguania</taxon>
        <taxon>Acrodonta</taxon>
        <taxon>Agamidae</taxon>
        <taxon>Uromastycinae</taxon>
        <taxon>Uromastyx</taxon>
    </lineage>
</organism>
<keyword evidence="8 17" id="KW-0999">Mitochondrion inner membrane</keyword>
<keyword evidence="6 17" id="KW-0679">Respiratory chain</keyword>
<evidence type="ECO:0000256" key="10">
    <source>
        <dbReference type="ARBA" id="ARBA00022982"/>
    </source>
</evidence>
<dbReference type="PRINTS" id="PR01436">
    <property type="entry name" value="NADHDHGNASE2"/>
</dbReference>
<name>G1UHE5_9SAUR</name>
<feature type="transmembrane region" description="Helical" evidence="17">
    <location>
        <begin position="96"/>
        <end position="115"/>
    </location>
</feature>
<evidence type="ECO:0000256" key="11">
    <source>
        <dbReference type="ARBA" id="ARBA00022989"/>
    </source>
</evidence>
<evidence type="ECO:0000256" key="13">
    <source>
        <dbReference type="ARBA" id="ARBA00023075"/>
    </source>
</evidence>
<dbReference type="InterPro" id="IPR050175">
    <property type="entry name" value="Complex_I_Subunit_2"/>
</dbReference>
<evidence type="ECO:0000313" key="22">
    <source>
        <dbReference type="EMBL" id="BAK79108.1"/>
    </source>
</evidence>
<comment type="subcellular location">
    <subcellularLocation>
        <location evidence="1 17">Mitochondrion inner membrane</location>
        <topology evidence="1 17">Multi-pass membrane protein</topology>
    </subcellularLocation>
</comment>
<evidence type="ECO:0000256" key="7">
    <source>
        <dbReference type="ARBA" id="ARBA00022692"/>
    </source>
</evidence>
<evidence type="ECO:0000259" key="19">
    <source>
        <dbReference type="Pfam" id="PF00361"/>
    </source>
</evidence>
<evidence type="ECO:0000256" key="3">
    <source>
        <dbReference type="ARBA" id="ARBA00012944"/>
    </source>
</evidence>
<comment type="function">
    <text evidence="17">Core subunit of the mitochondrial membrane respiratory chain NADH dehydrogenase (Complex I) which catalyzes electron transfer from NADH through the respiratory chain, using ubiquinone as an electron acceptor. Essential for the catalytic activity and assembly of complex I.</text>
</comment>
<dbReference type="Pfam" id="PF06444">
    <property type="entry name" value="NADH_dehy_S2_C"/>
    <property type="match status" value="1"/>
</dbReference>
<evidence type="ECO:0000256" key="5">
    <source>
        <dbReference type="ARBA" id="ARBA00022448"/>
    </source>
</evidence>
<evidence type="ECO:0000256" key="15">
    <source>
        <dbReference type="ARBA" id="ARBA00023136"/>
    </source>
</evidence>
<keyword evidence="18" id="KW-0732">Signal</keyword>
<evidence type="ECO:0000256" key="16">
    <source>
        <dbReference type="ARBA" id="ARBA00049551"/>
    </source>
</evidence>
<dbReference type="InterPro" id="IPR010933">
    <property type="entry name" value="NADH_DH_su2_C"/>
</dbReference>
<keyword evidence="5" id="KW-0813">Transport</keyword>